<dbReference type="WBParaSite" id="nRc.2.0.1.t23167-RA">
    <property type="protein sequence ID" value="nRc.2.0.1.t23167-RA"/>
    <property type="gene ID" value="nRc.2.0.1.g23167"/>
</dbReference>
<dbReference type="InterPro" id="IPR040314">
    <property type="entry name" value="DOP1"/>
</dbReference>
<evidence type="ECO:0000256" key="2">
    <source>
        <dbReference type="ARBA" id="ARBA00022927"/>
    </source>
</evidence>
<keyword evidence="1" id="KW-0813">Transport</keyword>
<protein>
    <submittedName>
        <fullName evidence="6">Dopey N-terminal domain-containing protein</fullName>
    </submittedName>
</protein>
<feature type="domain" description="DOP1 N-terminal" evidence="4">
    <location>
        <begin position="3"/>
        <end position="315"/>
    </location>
</feature>
<dbReference type="GO" id="GO:0005768">
    <property type="term" value="C:endosome"/>
    <property type="evidence" value="ECO:0007669"/>
    <property type="project" value="TreeGrafter"/>
</dbReference>
<evidence type="ECO:0000313" key="5">
    <source>
        <dbReference type="Proteomes" id="UP000887565"/>
    </source>
</evidence>
<dbReference type="GO" id="GO:0006895">
    <property type="term" value="P:Golgi to endosome transport"/>
    <property type="evidence" value="ECO:0007669"/>
    <property type="project" value="InterPro"/>
</dbReference>
<dbReference type="GO" id="GO:0015031">
    <property type="term" value="P:protein transport"/>
    <property type="evidence" value="ECO:0007669"/>
    <property type="project" value="UniProtKB-KW"/>
</dbReference>
<evidence type="ECO:0000313" key="6">
    <source>
        <dbReference type="WBParaSite" id="nRc.2.0.1.t23167-RA"/>
    </source>
</evidence>
<dbReference type="PANTHER" id="PTHR14042">
    <property type="entry name" value="DOPEY-RELATED"/>
    <property type="match status" value="1"/>
</dbReference>
<dbReference type="Proteomes" id="UP000887565">
    <property type="component" value="Unplaced"/>
</dbReference>
<dbReference type="GO" id="GO:0005829">
    <property type="term" value="C:cytosol"/>
    <property type="evidence" value="ECO:0007669"/>
    <property type="project" value="GOC"/>
</dbReference>
<name>A0A915JAI7_ROMCU</name>
<sequence>MNDSKYRQYASNVEKVLRTFESTNEWADLIAALTKLYKVGEHFFVIDIVHNNSKFGEIPKAVGVSKRLSQCMHPALPFGVHLKAIECYKQIFDTLGTKNLSSDIHLYCVGLLPLLPNATINVKKALLELYENYFLPIGPDLKPALTGFLNGILPALEEGSEFFERIINFISQLESCVGAAYFFSCLWYCVINNASARSPGLFYASYSFEKKKNGLQKWDSWSELDPNLTIEALVECCSPNLDASLSTNVNLIQRQLLDFLLQFLPLDTVENFCAKNFSCSLTYEHYKVLVKAASFVLLRRDQSLNRRYFAWLFGVTKENLDQLELISERRNYYEKFSRRLLIASFLESLNGEKSLQIDSLIKICRLLANFLDRQELKDSILEGRLFLEFLTRIRKVATTSPCQKSGAKNFDELIKALNLLLSYQKNHFLWCFLAGKFTNSLHNDVTNLTEIGDLIEFFLNFNNQMPHLIIDIENSSKILCEIFDLSINVSSSAVENYIILLKLSMKLVTTIVDENEGSKLQNSGLQFFGRLLEIFDRNENFEFVQVLCQFLRCLFDYLPIYKSTSGETWLKNLQNLCRSSNLHNSINFTQVLLYVATEKCQNLLHTEKEFFSDLVRLFWGRILCDFESDSDRDYQNLFKFRENCCQILFALHAKFEFVEKMIVEGMTSACEIESRKAVSKFAHCWTFWRNFDENLASKMFDKAYLIMLTDFQDFGENNNGRSLLLAENSFLKLRWLENCLEFGELLPKVFNFLLRKLSDHKTWRFAIDSRSAFSSIPVNAHSTLYKLNVKNYDNRPNFVVYHFAGSSDWWSFVRNNHVFNLRDSDWSERSVQRRPNSSISLTSESDSVIRKILNGVLQRVESAVDESDDTAAECSIAPPTLNFDWPNIDDESAALFYYRLFDINHLIFTLRTLQRCFRKIDDVKNFDQLIRGQLINTSLIEQLINLRVDDTTEKSIIDQKKSILGFSSQKLV</sequence>
<evidence type="ECO:0000256" key="1">
    <source>
        <dbReference type="ARBA" id="ARBA00022448"/>
    </source>
</evidence>
<accession>A0A915JAI7</accession>
<dbReference type="GO" id="GO:0005802">
    <property type="term" value="C:trans-Golgi network"/>
    <property type="evidence" value="ECO:0007669"/>
    <property type="project" value="TreeGrafter"/>
</dbReference>
<reference evidence="6" key="1">
    <citation type="submission" date="2022-11" db="UniProtKB">
        <authorList>
            <consortium name="WormBaseParasite"/>
        </authorList>
    </citation>
    <scope>IDENTIFICATION</scope>
</reference>
<organism evidence="5 6">
    <name type="scientific">Romanomermis culicivorax</name>
    <name type="common">Nematode worm</name>
    <dbReference type="NCBI Taxonomy" id="13658"/>
    <lineage>
        <taxon>Eukaryota</taxon>
        <taxon>Metazoa</taxon>
        <taxon>Ecdysozoa</taxon>
        <taxon>Nematoda</taxon>
        <taxon>Enoplea</taxon>
        <taxon>Dorylaimia</taxon>
        <taxon>Mermithida</taxon>
        <taxon>Mermithoidea</taxon>
        <taxon>Mermithidae</taxon>
        <taxon>Romanomermis</taxon>
    </lineage>
</organism>
<keyword evidence="5" id="KW-1185">Reference proteome</keyword>
<keyword evidence="2" id="KW-0653">Protein transport</keyword>
<dbReference type="PANTHER" id="PTHR14042:SF24">
    <property type="entry name" value="PROTEIN DOPEY-1 HOMOLOG"/>
    <property type="match status" value="1"/>
</dbReference>
<dbReference type="AlphaFoldDB" id="A0A915JAI7"/>
<dbReference type="Pfam" id="PF04118">
    <property type="entry name" value="Dopey_N"/>
    <property type="match status" value="1"/>
</dbReference>
<proteinExistence type="inferred from homology"/>
<evidence type="ECO:0000256" key="3">
    <source>
        <dbReference type="ARBA" id="ARBA00046326"/>
    </source>
</evidence>
<dbReference type="InterPro" id="IPR007249">
    <property type="entry name" value="DOP1_N"/>
</dbReference>
<comment type="similarity">
    <text evidence="3">Belongs to the DOP1 family.</text>
</comment>
<evidence type="ECO:0000259" key="4">
    <source>
        <dbReference type="Pfam" id="PF04118"/>
    </source>
</evidence>